<evidence type="ECO:0000313" key="3">
    <source>
        <dbReference type="Proteomes" id="UP000467124"/>
    </source>
</evidence>
<dbReference type="Proteomes" id="UP000467124">
    <property type="component" value="Unassembled WGS sequence"/>
</dbReference>
<evidence type="ECO:0000313" key="2">
    <source>
        <dbReference type="EMBL" id="MYR33164.1"/>
    </source>
</evidence>
<comment type="caution">
    <text evidence="2">The sequence shown here is derived from an EMBL/GenBank/DDBJ whole genome shotgun (WGS) entry which is preliminary data.</text>
</comment>
<protein>
    <submittedName>
        <fullName evidence="2">Uncharacterized protein</fullName>
    </submittedName>
</protein>
<evidence type="ECO:0000256" key="1">
    <source>
        <dbReference type="SAM" id="MobiDB-lite"/>
    </source>
</evidence>
<feature type="compositionally biased region" description="Basic and acidic residues" evidence="1">
    <location>
        <begin position="1"/>
        <end position="43"/>
    </location>
</feature>
<dbReference type="AlphaFoldDB" id="A0A7K2ITL5"/>
<dbReference type="EMBL" id="WWHY01000001">
    <property type="protein sequence ID" value="MYR33164.1"/>
    <property type="molecule type" value="Genomic_DNA"/>
</dbReference>
<proteinExistence type="predicted"/>
<name>A0A7K2ITL5_9ACTN</name>
<feature type="region of interest" description="Disordered" evidence="1">
    <location>
        <begin position="1"/>
        <end position="61"/>
    </location>
</feature>
<organism evidence="2 3">
    <name type="scientific">Nocardiopsis alba</name>
    <dbReference type="NCBI Taxonomy" id="53437"/>
    <lineage>
        <taxon>Bacteria</taxon>
        <taxon>Bacillati</taxon>
        <taxon>Actinomycetota</taxon>
        <taxon>Actinomycetes</taxon>
        <taxon>Streptosporangiales</taxon>
        <taxon>Nocardiopsidaceae</taxon>
        <taxon>Nocardiopsis</taxon>
    </lineage>
</organism>
<reference evidence="2 3" key="1">
    <citation type="journal article" date="2019" name="Nat. Commun.">
        <title>The antimicrobial potential of Streptomyces from insect microbiomes.</title>
        <authorList>
            <person name="Chevrette M.G."/>
            <person name="Carlson C.M."/>
            <person name="Ortega H.E."/>
            <person name="Thomas C."/>
            <person name="Ananiev G.E."/>
            <person name="Barns K.J."/>
            <person name="Book A.J."/>
            <person name="Cagnazzo J."/>
            <person name="Carlos C."/>
            <person name="Flanigan W."/>
            <person name="Grubbs K.J."/>
            <person name="Horn H.A."/>
            <person name="Hoffmann F.M."/>
            <person name="Klassen J.L."/>
            <person name="Knack J.J."/>
            <person name="Lewin G.R."/>
            <person name="McDonald B.R."/>
            <person name="Muller L."/>
            <person name="Melo W.G.P."/>
            <person name="Pinto-Tomas A.A."/>
            <person name="Schmitz A."/>
            <person name="Wendt-Pienkowski E."/>
            <person name="Wildman S."/>
            <person name="Zhao M."/>
            <person name="Zhang F."/>
            <person name="Bugni T.S."/>
            <person name="Andes D.R."/>
            <person name="Pupo M.T."/>
            <person name="Currie C.R."/>
        </authorList>
    </citation>
    <scope>NUCLEOTIDE SEQUENCE [LARGE SCALE GENOMIC DNA]</scope>
    <source>
        <strain evidence="2 3">SID5840</strain>
    </source>
</reference>
<gene>
    <name evidence="2" type="ORF">GTW20_13040</name>
</gene>
<accession>A0A7K2ITL5</accession>
<sequence length="141" mass="15712">MEREAETVERPTSAVRDDESPRPGSKEATRPREGERADDRRTPAPDSTGSRSLRPHGMDAAEVRRRWREIQGGFVDGPGESVLEADALAAEITEALVTALERRRAALRAAWDGDEKADTETLRLALREYRAFIQRLNGDEG</sequence>